<evidence type="ECO:0000313" key="1">
    <source>
        <dbReference type="EMBL" id="PND33920.1"/>
    </source>
</evidence>
<accession>A0A2N8KKE2</accession>
<dbReference type="EMBL" id="POQS01000002">
    <property type="protein sequence ID" value="PND33920.1"/>
    <property type="molecule type" value="Genomic_DNA"/>
</dbReference>
<protein>
    <submittedName>
        <fullName evidence="1">Uncharacterized protein</fullName>
    </submittedName>
</protein>
<reference evidence="1 2" key="1">
    <citation type="submission" date="2018-01" db="EMBL/GenBank/DDBJ databases">
        <title>The draft genome of an aniline degradation strain ANB-1.</title>
        <authorList>
            <person name="Zhang L."/>
            <person name="Jiang J."/>
        </authorList>
    </citation>
    <scope>NUCLEOTIDE SEQUENCE [LARGE SCALE GENOMIC DNA]</scope>
    <source>
        <strain evidence="1 2">ANB-1</strain>
    </source>
</reference>
<gene>
    <name evidence="1" type="ORF">C1I89_06600</name>
</gene>
<proteinExistence type="predicted"/>
<keyword evidence="2" id="KW-1185">Reference proteome</keyword>
<organism evidence="1 2">
    <name type="scientific">Achromobacter pulmonis</name>
    <dbReference type="NCBI Taxonomy" id="1389932"/>
    <lineage>
        <taxon>Bacteria</taxon>
        <taxon>Pseudomonadati</taxon>
        <taxon>Pseudomonadota</taxon>
        <taxon>Betaproteobacteria</taxon>
        <taxon>Burkholderiales</taxon>
        <taxon>Alcaligenaceae</taxon>
        <taxon>Achromobacter</taxon>
    </lineage>
</organism>
<name>A0A2N8KKE2_9BURK</name>
<dbReference type="AlphaFoldDB" id="A0A2N8KKE2"/>
<evidence type="ECO:0000313" key="2">
    <source>
        <dbReference type="Proteomes" id="UP000235994"/>
    </source>
</evidence>
<sequence>MSEHHQFLCPRDMHLPPPDWRALEARLLEGGYVLEPRGDRIPYRALLNLSFGLAGLNEGSYQHRDGLRTTGDVIAMYVQAGHLPADLPIRHNDTMEEALALLSQRGIVPGDLYLDNEGSDWNSPQYCLGPAARPYLNADTRAAYDADPRHFPLMLLAYDGPAPHVAVGENLSEPSLPGSDKLLESMPPFDSHVDFIGAAYEDPAAQWHCPQDGRDYRILELDWQYSLAMGFRLIRTEGLDDGSARGLAGLMEALAGQPMVCSHRHL</sequence>
<dbReference type="RefSeq" id="WP_102772003.1">
    <property type="nucleotide sequence ID" value="NZ_POQS01000002.1"/>
</dbReference>
<dbReference type="Proteomes" id="UP000235994">
    <property type="component" value="Unassembled WGS sequence"/>
</dbReference>
<comment type="caution">
    <text evidence="1">The sequence shown here is derived from an EMBL/GenBank/DDBJ whole genome shotgun (WGS) entry which is preliminary data.</text>
</comment>